<name>A0A3P6R809_CYLGO</name>
<evidence type="ECO:0000256" key="1">
    <source>
        <dbReference type="SAM" id="SignalP"/>
    </source>
</evidence>
<dbReference type="AlphaFoldDB" id="A0A3P6R809"/>
<organism evidence="2 3">
    <name type="scientific">Cylicostephanus goldi</name>
    <name type="common">Nematode worm</name>
    <dbReference type="NCBI Taxonomy" id="71465"/>
    <lineage>
        <taxon>Eukaryota</taxon>
        <taxon>Metazoa</taxon>
        <taxon>Ecdysozoa</taxon>
        <taxon>Nematoda</taxon>
        <taxon>Chromadorea</taxon>
        <taxon>Rhabditida</taxon>
        <taxon>Rhabditina</taxon>
        <taxon>Rhabditomorpha</taxon>
        <taxon>Strongyloidea</taxon>
        <taxon>Strongylidae</taxon>
        <taxon>Cylicostephanus</taxon>
    </lineage>
</organism>
<feature type="signal peptide" evidence="1">
    <location>
        <begin position="1"/>
        <end position="19"/>
    </location>
</feature>
<accession>A0A3P6R809</accession>
<keyword evidence="1" id="KW-0732">Signal</keyword>
<sequence length="129" mass="14965">MAAGVLCMTFLVLPSLVSCGCFSNLKDDSDRELKKAATFNKLNERLTKSFRKYQKVVDWVLVATMKIEEYLRLRKDFKPTLGYVYVIDRQKSHEHIDVLYDSLSIINKLENLCLNLISSVVTDDYYGHY</sequence>
<gene>
    <name evidence="2" type="ORF">CGOC_LOCUS4563</name>
</gene>
<protein>
    <submittedName>
        <fullName evidence="2">Uncharacterized protein</fullName>
    </submittedName>
</protein>
<feature type="chain" id="PRO_5018338059" evidence="1">
    <location>
        <begin position="20"/>
        <end position="129"/>
    </location>
</feature>
<evidence type="ECO:0000313" key="3">
    <source>
        <dbReference type="Proteomes" id="UP000271889"/>
    </source>
</evidence>
<keyword evidence="3" id="KW-1185">Reference proteome</keyword>
<dbReference type="Proteomes" id="UP000271889">
    <property type="component" value="Unassembled WGS sequence"/>
</dbReference>
<reference evidence="2 3" key="1">
    <citation type="submission" date="2018-11" db="EMBL/GenBank/DDBJ databases">
        <authorList>
            <consortium name="Pathogen Informatics"/>
        </authorList>
    </citation>
    <scope>NUCLEOTIDE SEQUENCE [LARGE SCALE GENOMIC DNA]</scope>
</reference>
<dbReference type="EMBL" id="UYRV01012758">
    <property type="protein sequence ID" value="VDK59152.1"/>
    <property type="molecule type" value="Genomic_DNA"/>
</dbReference>
<evidence type="ECO:0000313" key="2">
    <source>
        <dbReference type="EMBL" id="VDK59152.1"/>
    </source>
</evidence>
<proteinExistence type="predicted"/>